<organism evidence="2 3">
    <name type="scientific">Methylobacterium radiotolerans</name>
    <dbReference type="NCBI Taxonomy" id="31998"/>
    <lineage>
        <taxon>Bacteria</taxon>
        <taxon>Pseudomonadati</taxon>
        <taxon>Pseudomonadota</taxon>
        <taxon>Alphaproteobacteria</taxon>
        <taxon>Hyphomicrobiales</taxon>
        <taxon>Methylobacteriaceae</taxon>
        <taxon>Methylobacterium</taxon>
    </lineage>
</organism>
<sequence>MQNRTGRREASRLSEDEAARDPAALAGREQLEARLARLSPEQIAAFRAALRRCYRRGPEA</sequence>
<feature type="compositionally biased region" description="Basic and acidic residues" evidence="1">
    <location>
        <begin position="1"/>
        <end position="20"/>
    </location>
</feature>
<feature type="region of interest" description="Disordered" evidence="1">
    <location>
        <begin position="1"/>
        <end position="25"/>
    </location>
</feature>
<evidence type="ECO:0008006" key="4">
    <source>
        <dbReference type="Google" id="ProtNLM"/>
    </source>
</evidence>
<gene>
    <name evidence="2" type="ORF">MRSR164_18460</name>
</gene>
<evidence type="ECO:0000313" key="3">
    <source>
        <dbReference type="Proteomes" id="UP001349262"/>
    </source>
</evidence>
<dbReference type="EMBL" id="MLBY01000005">
    <property type="protein sequence ID" value="MEE7458684.1"/>
    <property type="molecule type" value="Genomic_DNA"/>
</dbReference>
<evidence type="ECO:0000313" key="2">
    <source>
        <dbReference type="EMBL" id="MEE7458684.1"/>
    </source>
</evidence>
<reference evidence="2 3" key="1">
    <citation type="journal article" date="2012" name="Genet. Mol. Biol.">
        <title>Analysis of 16S rRNA and mxaF genes revealing insights into Methylobacterium niche-specific plant association.</title>
        <authorList>
            <person name="Dourado M.N."/>
            <person name="Andreote F.D."/>
            <person name="Dini-Andreote F."/>
            <person name="Conti R."/>
            <person name="Araujo J.M."/>
            <person name="Araujo W.L."/>
        </authorList>
    </citation>
    <scope>NUCLEOTIDE SEQUENCE [LARGE SCALE GENOMIC DNA]</scope>
    <source>
        <strain evidence="2 3">SR1.6/4</strain>
    </source>
</reference>
<evidence type="ECO:0000256" key="1">
    <source>
        <dbReference type="SAM" id="MobiDB-lite"/>
    </source>
</evidence>
<comment type="caution">
    <text evidence="2">The sequence shown here is derived from an EMBL/GenBank/DDBJ whole genome shotgun (WGS) entry which is preliminary data.</text>
</comment>
<dbReference type="Proteomes" id="UP001349262">
    <property type="component" value="Unassembled WGS sequence"/>
</dbReference>
<proteinExistence type="predicted"/>
<keyword evidence="3" id="KW-1185">Reference proteome</keyword>
<name>A0ABU7TEJ3_9HYPH</name>
<accession>A0ABU7TEJ3</accession>
<protein>
    <recommendedName>
        <fullName evidence="4">Transcriptional regulator</fullName>
    </recommendedName>
</protein>